<dbReference type="OrthoDB" id="4990503at2"/>
<keyword evidence="1" id="KW-0472">Membrane</keyword>
<evidence type="ECO:0000313" key="3">
    <source>
        <dbReference type="EMBL" id="RXZ72085.1"/>
    </source>
</evidence>
<dbReference type="RefSeq" id="WP_129519905.1">
    <property type="nucleotide sequence ID" value="NZ_SDPN01000007.1"/>
</dbReference>
<dbReference type="PANTHER" id="PTHR37938">
    <property type="entry name" value="BLL0215 PROTEIN"/>
    <property type="match status" value="1"/>
</dbReference>
<dbReference type="Proteomes" id="UP000293865">
    <property type="component" value="Unassembled WGS sequence"/>
</dbReference>
<dbReference type="Pfam" id="PF03703">
    <property type="entry name" value="bPH_2"/>
    <property type="match status" value="1"/>
</dbReference>
<evidence type="ECO:0000259" key="2">
    <source>
        <dbReference type="Pfam" id="PF03703"/>
    </source>
</evidence>
<reference evidence="3 4" key="1">
    <citation type="submission" date="2019-01" db="EMBL/GenBank/DDBJ databases">
        <title>Agromyces.</title>
        <authorList>
            <person name="Li J."/>
        </authorList>
    </citation>
    <scope>NUCLEOTIDE SEQUENCE [LARGE SCALE GENOMIC DNA]</scope>
    <source>
        <strain evidence="3 4">DSM 15934</strain>
    </source>
</reference>
<sequence length="187" mass="20656">MSPAASHEPAAPPALPVERVVARLRRHGRILVLPTVLFIAVTGVATYAAATLREPWQQLAIAGIATLAVLVFSFLPFLAWLTRRTTVTTRRIILRSGVFVRVRQELLHSRGYDVSVRRTWAQSAFGSGDVRINTGHDRPVVLKDVPRPQVVQAALQELMEDAHTIIGDRRRADQSTIDGDTVVWGGR</sequence>
<dbReference type="PANTHER" id="PTHR37938:SF1">
    <property type="entry name" value="BLL0215 PROTEIN"/>
    <property type="match status" value="1"/>
</dbReference>
<organism evidence="3 4">
    <name type="scientific">Agromyces albus</name>
    <dbReference type="NCBI Taxonomy" id="205332"/>
    <lineage>
        <taxon>Bacteria</taxon>
        <taxon>Bacillati</taxon>
        <taxon>Actinomycetota</taxon>
        <taxon>Actinomycetes</taxon>
        <taxon>Micrococcales</taxon>
        <taxon>Microbacteriaceae</taxon>
        <taxon>Agromyces</taxon>
    </lineage>
</organism>
<keyword evidence="1" id="KW-0812">Transmembrane</keyword>
<gene>
    <name evidence="3" type="ORF">ESP51_05570</name>
</gene>
<dbReference type="EMBL" id="SDPN01000007">
    <property type="protein sequence ID" value="RXZ72085.1"/>
    <property type="molecule type" value="Genomic_DNA"/>
</dbReference>
<evidence type="ECO:0000313" key="4">
    <source>
        <dbReference type="Proteomes" id="UP000293865"/>
    </source>
</evidence>
<keyword evidence="4" id="KW-1185">Reference proteome</keyword>
<comment type="caution">
    <text evidence="3">The sequence shown here is derived from an EMBL/GenBank/DDBJ whole genome shotgun (WGS) entry which is preliminary data.</text>
</comment>
<accession>A0A4Q2L1X8</accession>
<protein>
    <submittedName>
        <fullName evidence="3">PH domain-containing protein</fullName>
    </submittedName>
</protein>
<feature type="transmembrane region" description="Helical" evidence="1">
    <location>
        <begin position="30"/>
        <end position="50"/>
    </location>
</feature>
<feature type="transmembrane region" description="Helical" evidence="1">
    <location>
        <begin position="56"/>
        <end position="81"/>
    </location>
</feature>
<feature type="domain" description="YdbS-like PH" evidence="2">
    <location>
        <begin position="80"/>
        <end position="152"/>
    </location>
</feature>
<keyword evidence="1" id="KW-1133">Transmembrane helix</keyword>
<dbReference type="InterPro" id="IPR005182">
    <property type="entry name" value="YdbS-like_PH"/>
</dbReference>
<dbReference type="AlphaFoldDB" id="A0A4Q2L1X8"/>
<evidence type="ECO:0000256" key="1">
    <source>
        <dbReference type="SAM" id="Phobius"/>
    </source>
</evidence>
<proteinExistence type="predicted"/>
<name>A0A4Q2L1X8_9MICO</name>